<evidence type="ECO:0000256" key="1">
    <source>
        <dbReference type="ARBA" id="ARBA00005233"/>
    </source>
</evidence>
<keyword evidence="3" id="KW-1133">Transmembrane helix</keyword>
<evidence type="ECO:0000256" key="3">
    <source>
        <dbReference type="SAM" id="Phobius"/>
    </source>
</evidence>
<proteinExistence type="inferred from homology"/>
<feature type="region of interest" description="Disordered" evidence="2">
    <location>
        <begin position="1"/>
        <end position="20"/>
    </location>
</feature>
<comment type="caution">
    <text evidence="4">The sequence shown here is derived from an EMBL/GenBank/DDBJ whole genome shotgun (WGS) entry which is preliminary data.</text>
</comment>
<organism evidence="4 5">
    <name type="scientific">Luteimonas kalidii</name>
    <dbReference type="NCBI Taxonomy" id="3042025"/>
    <lineage>
        <taxon>Bacteria</taxon>
        <taxon>Pseudomonadati</taxon>
        <taxon>Pseudomonadota</taxon>
        <taxon>Gammaproteobacteria</taxon>
        <taxon>Lysobacterales</taxon>
        <taxon>Lysobacteraceae</taxon>
        <taxon>Luteimonas</taxon>
    </lineage>
</organism>
<accession>A0ABT6JU98</accession>
<dbReference type="Proteomes" id="UP001156873">
    <property type="component" value="Unassembled WGS sequence"/>
</dbReference>
<dbReference type="InterPro" id="IPR001082">
    <property type="entry name" value="Pilin"/>
</dbReference>
<evidence type="ECO:0000313" key="4">
    <source>
        <dbReference type="EMBL" id="MDH5834262.1"/>
    </source>
</evidence>
<gene>
    <name evidence="4" type="ORF">QFW81_10035</name>
</gene>
<keyword evidence="3" id="KW-0472">Membrane</keyword>
<keyword evidence="3" id="KW-0812">Transmembrane</keyword>
<sequence length="168" mass="17793">MNHPPRGAAPPPLPPRSARPTADAARRRGCLIALVVAGCLLVPVVAILAAIAVPAYHDYLGRSQVGRALAAAGPLQPAVAAFVAEHRRCPVNGDPGFEPAEAYTGPAHASIVFGESDEQVCAIELLLQADRHEAVDGHRLWLEYDVAGDRWGCSAEPDDRYLPAHCRG</sequence>
<feature type="compositionally biased region" description="Pro residues" evidence="2">
    <location>
        <begin position="7"/>
        <end position="17"/>
    </location>
</feature>
<dbReference type="InterPro" id="IPR045584">
    <property type="entry name" value="Pilin-like"/>
</dbReference>
<dbReference type="Gene3D" id="3.30.700.10">
    <property type="entry name" value="Glycoprotein, Type 4 Pilin"/>
    <property type="match status" value="1"/>
</dbReference>
<reference evidence="4 5" key="1">
    <citation type="submission" date="2023-04" db="EMBL/GenBank/DDBJ databases">
        <title>Luteimonas sp. M1R5S59.</title>
        <authorList>
            <person name="Sun J.-Q."/>
        </authorList>
    </citation>
    <scope>NUCLEOTIDE SEQUENCE [LARGE SCALE GENOMIC DNA]</scope>
    <source>
        <strain evidence="4 5">M1R5S59</strain>
    </source>
</reference>
<evidence type="ECO:0000313" key="5">
    <source>
        <dbReference type="Proteomes" id="UP001156873"/>
    </source>
</evidence>
<name>A0ABT6JU98_9GAMM</name>
<dbReference type="SUPFAM" id="SSF54523">
    <property type="entry name" value="Pili subunits"/>
    <property type="match status" value="1"/>
</dbReference>
<comment type="similarity">
    <text evidence="1">Belongs to the N-Me-Phe pilin family.</text>
</comment>
<dbReference type="EMBL" id="JARXRO010000016">
    <property type="protein sequence ID" value="MDH5834262.1"/>
    <property type="molecule type" value="Genomic_DNA"/>
</dbReference>
<keyword evidence="5" id="KW-1185">Reference proteome</keyword>
<protein>
    <submittedName>
        <fullName evidence="4">Pilin</fullName>
    </submittedName>
</protein>
<evidence type="ECO:0000256" key="2">
    <source>
        <dbReference type="SAM" id="MobiDB-lite"/>
    </source>
</evidence>
<dbReference type="RefSeq" id="WP_280578641.1">
    <property type="nucleotide sequence ID" value="NZ_JARXRO010000016.1"/>
</dbReference>
<feature type="transmembrane region" description="Helical" evidence="3">
    <location>
        <begin position="29"/>
        <end position="53"/>
    </location>
</feature>
<dbReference type="Pfam" id="PF00114">
    <property type="entry name" value="Pilin"/>
    <property type="match status" value="1"/>
</dbReference>